<organism evidence="4">
    <name type="scientific">marine metagenome</name>
    <dbReference type="NCBI Taxonomy" id="408172"/>
    <lineage>
        <taxon>unclassified sequences</taxon>
        <taxon>metagenomes</taxon>
        <taxon>ecological metagenomes</taxon>
    </lineage>
</organism>
<evidence type="ECO:0000256" key="1">
    <source>
        <dbReference type="ARBA" id="ARBA00008779"/>
    </source>
</evidence>
<reference evidence="4" key="1">
    <citation type="submission" date="2018-05" db="EMBL/GenBank/DDBJ databases">
        <authorList>
            <person name="Lanie J.A."/>
            <person name="Ng W.-L."/>
            <person name="Kazmierczak K.M."/>
            <person name="Andrzejewski T.M."/>
            <person name="Davidsen T.M."/>
            <person name="Wayne K.J."/>
            <person name="Tettelin H."/>
            <person name="Glass J.I."/>
            <person name="Rusch D."/>
            <person name="Podicherti R."/>
            <person name="Tsui H.-C.T."/>
            <person name="Winkler M.E."/>
        </authorList>
    </citation>
    <scope>NUCLEOTIDE SEQUENCE</scope>
</reference>
<evidence type="ECO:0000259" key="3">
    <source>
        <dbReference type="Pfam" id="PF16347"/>
    </source>
</evidence>
<dbReference type="PROSITE" id="PS00523">
    <property type="entry name" value="SULFATASE_1"/>
    <property type="match status" value="1"/>
</dbReference>
<dbReference type="EMBL" id="UINC01001257">
    <property type="protein sequence ID" value="SUZ75747.1"/>
    <property type="molecule type" value="Genomic_DNA"/>
</dbReference>
<dbReference type="AlphaFoldDB" id="A0A381QCF1"/>
<dbReference type="Pfam" id="PF16347">
    <property type="entry name" value="SGSH_C"/>
    <property type="match status" value="1"/>
</dbReference>
<dbReference type="PANTHER" id="PTHR43108:SF6">
    <property type="entry name" value="N-SULPHOGLUCOSAMINE SULPHOHYDROLASE"/>
    <property type="match status" value="1"/>
</dbReference>
<name>A0A381QCF1_9ZZZZ</name>
<dbReference type="Pfam" id="PF01663">
    <property type="entry name" value="Phosphodiest"/>
    <property type="match status" value="1"/>
</dbReference>
<dbReference type="Gene3D" id="3.40.720.10">
    <property type="entry name" value="Alkaline Phosphatase, subunit A"/>
    <property type="match status" value="1"/>
</dbReference>
<keyword evidence="2" id="KW-0378">Hydrolase</keyword>
<dbReference type="InterPro" id="IPR024607">
    <property type="entry name" value="Sulfatase_CS"/>
</dbReference>
<protein>
    <recommendedName>
        <fullName evidence="3">N-sulphoglucosamine sulphohydrolase C-terminal domain-containing protein</fullName>
    </recommendedName>
</protein>
<dbReference type="CDD" id="cd16031">
    <property type="entry name" value="G6S_like"/>
    <property type="match status" value="1"/>
</dbReference>
<sequence length="521" mass="59638">MVSCAPQTPDGRDTALTSAKPPNILFVFTDDHASHAISAYGSVINTTPNLDRLANEGMLFRNAFVTNSICAPSRAVILTGKHSHLNGIIDNRLEFDGSQPTFPKLLQAASYETAIVGKWHLKSKPTGFDYWRVLRGQGPYYNPLFLTPEGEVNYTGYTTEIITDLALDWLQNDRNPERPFMLMYQHKAPHRRWEPGLDYLAMYDDVEIPEPATLFDDHTAGNRTSARLEQDMSIEVTMDEIDLKLVPPRNLTDDQLEVWNAAYEPKNEAFRESTLEGNDLVRWKYQRYMKDYLRAVAAVDDQLGRVLDYLDESGLSDNTVVVYSSDQGFFLGDHGWFDKRWMYEESFRTPLLVRWPGVTSPAALDSHLVQNLDFAQTFLDIAGVDAPAEMQGRSLVPLLRGEDSGDWRTSVYYHYYEYPAVHSVRRHYGVRTERYKLIHYYNLGEWELFDVETDPDELANLYADSTYDDVLADLKAELVRLRELYTVPEIDPDVEAEFNPLQESSGSDLRGPLQALRELRN</sequence>
<dbReference type="InterPro" id="IPR032506">
    <property type="entry name" value="SGSH_C"/>
</dbReference>
<dbReference type="InterPro" id="IPR002591">
    <property type="entry name" value="Phosphodiest/P_Trfase"/>
</dbReference>
<comment type="similarity">
    <text evidence="1">Belongs to the sulfatase family.</text>
</comment>
<feature type="domain" description="N-sulphoglucosamine sulphohydrolase C-terminal" evidence="3">
    <location>
        <begin position="332"/>
        <end position="483"/>
    </location>
</feature>
<dbReference type="SUPFAM" id="SSF53649">
    <property type="entry name" value="Alkaline phosphatase-like"/>
    <property type="match status" value="1"/>
</dbReference>
<evidence type="ECO:0000313" key="4">
    <source>
        <dbReference type="EMBL" id="SUZ75747.1"/>
    </source>
</evidence>
<gene>
    <name evidence="4" type="ORF">METZ01_LOCUS28601</name>
</gene>
<accession>A0A381QCF1</accession>
<dbReference type="GO" id="GO:0016787">
    <property type="term" value="F:hydrolase activity"/>
    <property type="evidence" value="ECO:0007669"/>
    <property type="project" value="UniProtKB-KW"/>
</dbReference>
<dbReference type="InterPro" id="IPR017850">
    <property type="entry name" value="Alkaline_phosphatase_core_sf"/>
</dbReference>
<dbReference type="PANTHER" id="PTHR43108">
    <property type="entry name" value="N-ACETYLGLUCOSAMINE-6-SULFATASE FAMILY MEMBER"/>
    <property type="match status" value="1"/>
</dbReference>
<proteinExistence type="inferred from homology"/>
<evidence type="ECO:0000256" key="2">
    <source>
        <dbReference type="ARBA" id="ARBA00022801"/>
    </source>
</evidence>